<feature type="transmembrane region" description="Helical" evidence="8">
    <location>
        <begin position="178"/>
        <end position="197"/>
    </location>
</feature>
<dbReference type="KEGG" id="tap:GZ22_15735"/>
<keyword evidence="4" id="KW-0133">Cell shape</keyword>
<dbReference type="GO" id="GO:0008360">
    <property type="term" value="P:regulation of cell shape"/>
    <property type="evidence" value="ECO:0007669"/>
    <property type="project" value="UniProtKB-KW"/>
</dbReference>
<feature type="transmembrane region" description="Helical" evidence="8">
    <location>
        <begin position="117"/>
        <end position="142"/>
    </location>
</feature>
<keyword evidence="7 8" id="KW-0472">Membrane</keyword>
<accession>A0A075LNI2</accession>
<feature type="transmembrane region" description="Helical" evidence="8">
    <location>
        <begin position="399"/>
        <end position="419"/>
    </location>
</feature>
<evidence type="ECO:0000256" key="8">
    <source>
        <dbReference type="SAM" id="Phobius"/>
    </source>
</evidence>
<evidence type="ECO:0000256" key="3">
    <source>
        <dbReference type="ARBA" id="ARBA00022692"/>
    </source>
</evidence>
<dbReference type="Pfam" id="PF03023">
    <property type="entry name" value="MurJ"/>
    <property type="match status" value="1"/>
</dbReference>
<feature type="transmembrane region" description="Helical" evidence="8">
    <location>
        <begin position="457"/>
        <end position="477"/>
    </location>
</feature>
<feature type="transmembrane region" description="Helical" evidence="8">
    <location>
        <begin position="263"/>
        <end position="284"/>
    </location>
</feature>
<protein>
    <submittedName>
        <fullName evidence="9">Uncharacterized protein</fullName>
    </submittedName>
</protein>
<keyword evidence="6 8" id="KW-1133">Transmembrane helix</keyword>
<proteinExistence type="predicted"/>
<evidence type="ECO:0000256" key="1">
    <source>
        <dbReference type="ARBA" id="ARBA00004651"/>
    </source>
</evidence>
<feature type="transmembrane region" description="Helical" evidence="8">
    <location>
        <begin position="154"/>
        <end position="172"/>
    </location>
</feature>
<evidence type="ECO:0000256" key="6">
    <source>
        <dbReference type="ARBA" id="ARBA00022989"/>
    </source>
</evidence>
<feature type="transmembrane region" description="Helical" evidence="8">
    <location>
        <begin position="371"/>
        <end position="393"/>
    </location>
</feature>
<feature type="transmembrane region" description="Helical" evidence="8">
    <location>
        <begin position="431"/>
        <end position="451"/>
    </location>
</feature>
<evidence type="ECO:0000256" key="7">
    <source>
        <dbReference type="ARBA" id="ARBA00023136"/>
    </source>
</evidence>
<dbReference type="RefSeq" id="WP_038564256.1">
    <property type="nucleotide sequence ID" value="NZ_CP008876.1"/>
</dbReference>
<dbReference type="HOGENOM" id="CLU_566106_0_0_9"/>
<dbReference type="Proteomes" id="UP000027980">
    <property type="component" value="Chromosome"/>
</dbReference>
<keyword evidence="3 8" id="KW-0812">Transmembrane</keyword>
<dbReference type="OrthoDB" id="9804143at2"/>
<evidence type="ECO:0000313" key="9">
    <source>
        <dbReference type="EMBL" id="AIF67939.1"/>
    </source>
</evidence>
<feature type="transmembrane region" description="Helical" evidence="8">
    <location>
        <begin position="335"/>
        <end position="359"/>
    </location>
</feature>
<dbReference type="EMBL" id="CP008876">
    <property type="protein sequence ID" value="AIF67939.1"/>
    <property type="molecule type" value="Genomic_DNA"/>
</dbReference>
<evidence type="ECO:0000256" key="4">
    <source>
        <dbReference type="ARBA" id="ARBA00022960"/>
    </source>
</evidence>
<feature type="transmembrane region" description="Helical" evidence="8">
    <location>
        <begin position="223"/>
        <end position="243"/>
    </location>
</feature>
<feature type="transmembrane region" description="Helical" evidence="8">
    <location>
        <begin position="296"/>
        <end position="315"/>
    </location>
</feature>
<dbReference type="PANTHER" id="PTHR43486:SF1">
    <property type="entry name" value="LIPID II FLIPPASE MURJ-RELATED"/>
    <property type="match status" value="1"/>
</dbReference>
<keyword evidence="5" id="KW-0573">Peptidoglycan synthesis</keyword>
<dbReference type="InterPro" id="IPR004268">
    <property type="entry name" value="MurJ"/>
</dbReference>
<evidence type="ECO:0000256" key="5">
    <source>
        <dbReference type="ARBA" id="ARBA00022984"/>
    </source>
</evidence>
<gene>
    <name evidence="9" type="ORF">GZ22_15735</name>
</gene>
<dbReference type="GeneID" id="34223212"/>
<dbReference type="PANTHER" id="PTHR43486">
    <property type="entry name" value="LIPID II FLIPPASE MURJ-RELATED"/>
    <property type="match status" value="1"/>
</dbReference>
<sequence>MINSLKNLLYSNSIGKLLGFLREILLAYIFGTGSVIDFFRLCNSLVLTPLNLFVGNSLQQVFIPNYKKKDNKIQFVLSISIMILILSIILCLFLFIFAGEIIKSFLGAGYTDGEVHIAINFLKIFTLGIPFYVLNWMIIYTLNSNKNFKENGRNILNFNLVLIGVTAIFLLFPNIYLIPASFVIANIFIVIQLCYKYSKKIKRALRSLKKLTFALVFSENRSFLSLWMPLLVYSLFMQIYILVERWLLSKEKGLIAASEYAKVIIDTPIFLLTLPLATIGLTYFNRNERSITNKIVSMLFFVTLISISLTSMLFMNQESIIRMLYYRGNFDEESLTLVLSILKFYIIGFAFFSVNTFLYRIYNAELRNKELSLVIISAHIIAFIFMIVCYQLGYKVNIIVGYSFIILNAIQFFILICRIRLNIKSVVRSTFFKKLLLINIIYVLIGFIIFNLNENQFIHYLLIILWITVFLYSAYILKKEVD</sequence>
<name>A0A075LNI2_9BACI</name>
<dbReference type="AlphaFoldDB" id="A0A075LNI2"/>
<evidence type="ECO:0000256" key="2">
    <source>
        <dbReference type="ARBA" id="ARBA00022475"/>
    </source>
</evidence>
<comment type="subcellular location">
    <subcellularLocation>
        <location evidence="1">Cell membrane</location>
        <topology evidence="1">Multi-pass membrane protein</topology>
    </subcellularLocation>
</comment>
<feature type="transmembrane region" description="Helical" evidence="8">
    <location>
        <begin position="75"/>
        <end position="97"/>
    </location>
</feature>
<dbReference type="GO" id="GO:0009252">
    <property type="term" value="P:peptidoglycan biosynthetic process"/>
    <property type="evidence" value="ECO:0007669"/>
    <property type="project" value="UniProtKB-KW"/>
</dbReference>
<dbReference type="GO" id="GO:0005886">
    <property type="term" value="C:plasma membrane"/>
    <property type="evidence" value="ECO:0007669"/>
    <property type="project" value="UniProtKB-SubCell"/>
</dbReference>
<keyword evidence="2" id="KW-1003">Cell membrane</keyword>
<organism evidence="9 10">
    <name type="scientific">Terribacillus saccharophilus</name>
    <dbReference type="NCBI Taxonomy" id="361277"/>
    <lineage>
        <taxon>Bacteria</taxon>
        <taxon>Bacillati</taxon>
        <taxon>Bacillota</taxon>
        <taxon>Bacilli</taxon>
        <taxon>Bacillales</taxon>
        <taxon>Bacillaceae</taxon>
        <taxon>Terribacillus</taxon>
    </lineage>
</organism>
<evidence type="ECO:0000313" key="10">
    <source>
        <dbReference type="Proteomes" id="UP000027980"/>
    </source>
</evidence>
<reference evidence="9 10" key="1">
    <citation type="submission" date="2014-07" db="EMBL/GenBank/DDBJ databases">
        <title>Complete genome sequence of a moderately halophilic bacterium Terribacillus aidingensis MP602, isolated from Cryptomeria fortunei in Tianmu mountain in China.</title>
        <authorList>
            <person name="Wang Y."/>
            <person name="Lu P."/>
            <person name="Zhang L."/>
        </authorList>
    </citation>
    <scope>NUCLEOTIDE SEQUENCE [LARGE SCALE GENOMIC DNA]</scope>
    <source>
        <strain evidence="9 10">MP602</strain>
    </source>
</reference>